<accession>A0A401ZKF5</accession>
<keyword evidence="2" id="KW-1185">Reference proteome</keyword>
<reference evidence="2" key="1">
    <citation type="submission" date="2018-12" db="EMBL/GenBank/DDBJ databases">
        <title>Tengunoibacter tsumagoiensis gen. nov., sp. nov., Dictyobacter kobayashii sp. nov., D. alpinus sp. nov., and D. joshuensis sp. nov. and description of Dictyobacteraceae fam. nov. within the order Ktedonobacterales isolated from Tengu-no-mugimeshi.</title>
        <authorList>
            <person name="Wang C.M."/>
            <person name="Zheng Y."/>
            <person name="Sakai Y."/>
            <person name="Toyoda A."/>
            <person name="Minakuchi Y."/>
            <person name="Abe K."/>
            <person name="Yokota A."/>
            <person name="Yabe S."/>
        </authorList>
    </citation>
    <scope>NUCLEOTIDE SEQUENCE [LARGE SCALE GENOMIC DNA]</scope>
    <source>
        <strain evidence="2">S-27</strain>
    </source>
</reference>
<dbReference type="AlphaFoldDB" id="A0A401ZKF5"/>
<evidence type="ECO:0000313" key="2">
    <source>
        <dbReference type="Proteomes" id="UP000287224"/>
    </source>
</evidence>
<name>A0A401ZKF5_9CHLR</name>
<gene>
    <name evidence="1" type="ORF">KDAU_46230</name>
</gene>
<protein>
    <submittedName>
        <fullName evidence="1">Uncharacterized protein</fullName>
    </submittedName>
</protein>
<sequence length="273" mass="30672">MNAQSHIYITLNPRLRKALELVKGVVMNAQNRIYVTLSPRLRKALELCALLDGSNSASYAASLLSNAIMREIERNPALRQRWTEMEQEALLKGGWDSASTGQQSQARKSEAAPGWLLSGDHAECYESGVEEQDDGKNSGYLRSKETWSEGFGTLMQTFTAGEYRGKRLRYSALVKTEDVEDWAGLWLRADGTQQRMLAFDNMKDRPITGITDWRRYDIVLDVPQECSKLAFGILLHGPGQVWISDIQFTVVDTGTPTTKPPLSDRPTNLDFTH</sequence>
<comment type="caution">
    <text evidence="1">The sequence shown here is derived from an EMBL/GenBank/DDBJ whole genome shotgun (WGS) entry which is preliminary data.</text>
</comment>
<organism evidence="1 2">
    <name type="scientific">Dictyobacter aurantiacus</name>
    <dbReference type="NCBI Taxonomy" id="1936993"/>
    <lineage>
        <taxon>Bacteria</taxon>
        <taxon>Bacillati</taxon>
        <taxon>Chloroflexota</taxon>
        <taxon>Ktedonobacteria</taxon>
        <taxon>Ktedonobacterales</taxon>
        <taxon>Dictyobacteraceae</taxon>
        <taxon>Dictyobacter</taxon>
    </lineage>
</organism>
<evidence type="ECO:0000313" key="1">
    <source>
        <dbReference type="EMBL" id="GCE07294.1"/>
    </source>
</evidence>
<proteinExistence type="predicted"/>
<dbReference type="Proteomes" id="UP000287224">
    <property type="component" value="Unassembled WGS sequence"/>
</dbReference>
<dbReference type="EMBL" id="BIFQ01000001">
    <property type="protein sequence ID" value="GCE07294.1"/>
    <property type="molecule type" value="Genomic_DNA"/>
</dbReference>
<dbReference type="Gene3D" id="2.60.120.260">
    <property type="entry name" value="Galactose-binding domain-like"/>
    <property type="match status" value="1"/>
</dbReference>